<dbReference type="EMBL" id="AP022601">
    <property type="protein sequence ID" value="BBY95843.1"/>
    <property type="molecule type" value="Genomic_DNA"/>
</dbReference>
<gene>
    <name evidence="2" type="ORF">MGALJ_55120</name>
</gene>
<evidence type="ECO:0000313" key="2">
    <source>
        <dbReference type="EMBL" id="BBY95843.1"/>
    </source>
</evidence>
<feature type="transmembrane region" description="Helical" evidence="1">
    <location>
        <begin position="7"/>
        <end position="26"/>
    </location>
</feature>
<keyword evidence="1" id="KW-0812">Transmembrane</keyword>
<evidence type="ECO:0000313" key="3">
    <source>
        <dbReference type="Proteomes" id="UP000465785"/>
    </source>
</evidence>
<name>A0A9W4FIK3_9MYCO</name>
<evidence type="ECO:0000256" key="1">
    <source>
        <dbReference type="SAM" id="Phobius"/>
    </source>
</evidence>
<dbReference type="KEGG" id="mgau:MGALJ_55120"/>
<keyword evidence="3" id="KW-1185">Reference proteome</keyword>
<keyword evidence="1" id="KW-1133">Transmembrane helix</keyword>
<sequence>MRGNRLAAGLAVIVSAFLLFSLPPYFTGGTRVPSTFGLHYPLLVAHVMFGSVAMITAVAQIWPRLRSRGQCCTVGRGVCTSLRPSPRRHSRW</sequence>
<accession>A0A9W4FIK3</accession>
<dbReference type="Proteomes" id="UP000465785">
    <property type="component" value="Chromosome"/>
</dbReference>
<dbReference type="AlphaFoldDB" id="A0A9W4FIK3"/>
<proteinExistence type="predicted"/>
<keyword evidence="1" id="KW-0472">Membrane</keyword>
<organism evidence="2 3">
    <name type="scientific">Mycobacterium gallinarum</name>
    <dbReference type="NCBI Taxonomy" id="39689"/>
    <lineage>
        <taxon>Bacteria</taxon>
        <taxon>Bacillati</taxon>
        <taxon>Actinomycetota</taxon>
        <taxon>Actinomycetes</taxon>
        <taxon>Mycobacteriales</taxon>
        <taxon>Mycobacteriaceae</taxon>
        <taxon>Mycobacterium</taxon>
    </lineage>
</organism>
<reference evidence="2 3" key="1">
    <citation type="journal article" date="2019" name="Emerg. Microbes Infect.">
        <title>Comprehensive subspecies identification of 175 nontuberculous mycobacteria species based on 7547 genomic profiles.</title>
        <authorList>
            <person name="Matsumoto Y."/>
            <person name="Kinjo T."/>
            <person name="Motooka D."/>
            <person name="Nabeya D."/>
            <person name="Jung N."/>
            <person name="Uechi K."/>
            <person name="Horii T."/>
            <person name="Iida T."/>
            <person name="Fujita J."/>
            <person name="Nakamura S."/>
        </authorList>
    </citation>
    <scope>NUCLEOTIDE SEQUENCE [LARGE SCALE GENOMIC DNA]</scope>
    <source>
        <strain evidence="2 3">JCM 6399</strain>
    </source>
</reference>
<protein>
    <submittedName>
        <fullName evidence="2">Uncharacterized protein</fullName>
    </submittedName>
</protein>
<feature type="transmembrane region" description="Helical" evidence="1">
    <location>
        <begin position="38"/>
        <end position="59"/>
    </location>
</feature>